<gene>
    <name evidence="4" type="primary">LOC108081004</name>
</gene>
<proteinExistence type="predicted"/>
<dbReference type="InterPro" id="IPR000626">
    <property type="entry name" value="Ubiquitin-like_dom"/>
</dbReference>
<evidence type="ECO:0000256" key="1">
    <source>
        <dbReference type="SAM" id="MobiDB-lite"/>
    </source>
</evidence>
<accession>A0A6P4ISE4</accession>
<dbReference type="Gene3D" id="3.10.20.90">
    <property type="entry name" value="Phosphatidylinositol 3-kinase Catalytic Subunit, Chain A, domain 1"/>
    <property type="match status" value="1"/>
</dbReference>
<dbReference type="Proteomes" id="UP001652661">
    <property type="component" value="Chromosome X"/>
</dbReference>
<dbReference type="InterPro" id="IPR029071">
    <property type="entry name" value="Ubiquitin-like_domsf"/>
</dbReference>
<dbReference type="AlphaFoldDB" id="A0A6P4ISE4"/>
<dbReference type="RefSeq" id="XP_017031430.1">
    <property type="nucleotide sequence ID" value="XM_017175941.3"/>
</dbReference>
<reference evidence="4" key="1">
    <citation type="submission" date="2025-08" db="UniProtKB">
        <authorList>
            <consortium name="RefSeq"/>
        </authorList>
    </citation>
    <scope>IDENTIFICATION</scope>
    <source>
        <strain evidence="4">14028-0561.14</strain>
        <tissue evidence="4">Whole fly</tissue>
    </source>
</reference>
<organism evidence="3 4">
    <name type="scientific">Drosophila kikkawai</name>
    <name type="common">Fruit fly</name>
    <dbReference type="NCBI Taxonomy" id="30033"/>
    <lineage>
        <taxon>Eukaryota</taxon>
        <taxon>Metazoa</taxon>
        <taxon>Ecdysozoa</taxon>
        <taxon>Arthropoda</taxon>
        <taxon>Hexapoda</taxon>
        <taxon>Insecta</taxon>
        <taxon>Pterygota</taxon>
        <taxon>Neoptera</taxon>
        <taxon>Endopterygota</taxon>
        <taxon>Diptera</taxon>
        <taxon>Brachycera</taxon>
        <taxon>Muscomorpha</taxon>
        <taxon>Ephydroidea</taxon>
        <taxon>Drosophilidae</taxon>
        <taxon>Drosophila</taxon>
        <taxon>Sophophora</taxon>
    </lineage>
</organism>
<dbReference type="Pfam" id="PF00240">
    <property type="entry name" value="ubiquitin"/>
    <property type="match status" value="1"/>
</dbReference>
<protein>
    <recommendedName>
        <fullName evidence="2">Ubiquitin-like domain-containing protein</fullName>
    </recommendedName>
</protein>
<evidence type="ECO:0000313" key="4">
    <source>
        <dbReference type="RefSeq" id="XP_017031430.1"/>
    </source>
</evidence>
<dbReference type="SMART" id="SM00213">
    <property type="entry name" value="UBQ"/>
    <property type="match status" value="1"/>
</dbReference>
<name>A0A6P4ISE4_DROKI</name>
<sequence length="264" mass="29748">MRKMLVHVVTRDGRKTLYELDHFGTVGQLKARIGLHMTVPMGFSRLTYKGALLENHSVLEEVGVKRMSTLLLYWQPLVFTPKQLREREDELDKLDELQRAGESKMQEAYQEQEGGGLDPGSARGHKLHLSLASLTCGKLPDMEVEDLEDVTSISSSELDFLALYRRPKNGNKSDDLIETEEEPLDQDPTFLPPNDLFRLPKDFKMSAEAIGLGKGKVLLDKKPSALPPKGPLVPDQETKESSDPQLSKSTNRKKKNAKKNRKNK</sequence>
<dbReference type="SUPFAM" id="SSF54236">
    <property type="entry name" value="Ubiquitin-like"/>
    <property type="match status" value="1"/>
</dbReference>
<dbReference type="PROSITE" id="PS50053">
    <property type="entry name" value="UBIQUITIN_2"/>
    <property type="match status" value="1"/>
</dbReference>
<dbReference type="OrthoDB" id="267397at2759"/>
<evidence type="ECO:0000259" key="2">
    <source>
        <dbReference type="PROSITE" id="PS50053"/>
    </source>
</evidence>
<feature type="compositionally biased region" description="Basic residues" evidence="1">
    <location>
        <begin position="250"/>
        <end position="264"/>
    </location>
</feature>
<feature type="region of interest" description="Disordered" evidence="1">
    <location>
        <begin position="214"/>
        <end position="264"/>
    </location>
</feature>
<evidence type="ECO:0000313" key="3">
    <source>
        <dbReference type="Proteomes" id="UP001652661"/>
    </source>
</evidence>
<keyword evidence="3" id="KW-1185">Reference proteome</keyword>
<dbReference type="CDD" id="cd17039">
    <property type="entry name" value="Ubl_ubiquitin_like"/>
    <property type="match status" value="1"/>
</dbReference>
<feature type="domain" description="Ubiquitin-like" evidence="2">
    <location>
        <begin position="4"/>
        <end position="72"/>
    </location>
</feature>
<dbReference type="GeneID" id="108081004"/>
<dbReference type="OMA" id="ICTRKRF"/>